<evidence type="ECO:0000256" key="2">
    <source>
        <dbReference type="ARBA" id="ARBA00022475"/>
    </source>
</evidence>
<dbReference type="EMBL" id="JACHFQ010000005">
    <property type="protein sequence ID" value="MBB5226254.1"/>
    <property type="molecule type" value="Genomic_DNA"/>
</dbReference>
<evidence type="ECO:0000313" key="9">
    <source>
        <dbReference type="Proteomes" id="UP000518887"/>
    </source>
</evidence>
<dbReference type="PANTHER" id="PTHR33406">
    <property type="entry name" value="MEMBRANE PROTEIN MJ1562-RELATED"/>
    <property type="match status" value="1"/>
</dbReference>
<comment type="caution">
    <text evidence="8">The sequence shown here is derived from an EMBL/GenBank/DDBJ whole genome shotgun (WGS) entry which is preliminary data.</text>
</comment>
<protein>
    <recommendedName>
        <fullName evidence="7">Membrane transport protein MMPL domain-containing protein</fullName>
    </recommendedName>
</protein>
<evidence type="ECO:0000259" key="7">
    <source>
        <dbReference type="Pfam" id="PF03176"/>
    </source>
</evidence>
<proteinExistence type="predicted"/>
<keyword evidence="9" id="KW-1185">Reference proteome</keyword>
<feature type="transmembrane region" description="Helical" evidence="6">
    <location>
        <begin position="255"/>
        <end position="277"/>
    </location>
</feature>
<feature type="transmembrane region" description="Helical" evidence="6">
    <location>
        <begin position="629"/>
        <end position="647"/>
    </location>
</feature>
<keyword evidence="2" id="KW-1003">Cell membrane</keyword>
<feature type="transmembrane region" description="Helical" evidence="6">
    <location>
        <begin position="725"/>
        <end position="745"/>
    </location>
</feature>
<comment type="subcellular location">
    <subcellularLocation>
        <location evidence="1">Cell membrane</location>
        <topology evidence="1">Multi-pass membrane protein</topology>
    </subcellularLocation>
</comment>
<feature type="transmembrane region" description="Helical" evidence="6">
    <location>
        <begin position="659"/>
        <end position="678"/>
    </location>
</feature>
<organism evidence="8 9">
    <name type="scientific">Treponema ruminis</name>
    <dbReference type="NCBI Taxonomy" id="744515"/>
    <lineage>
        <taxon>Bacteria</taxon>
        <taxon>Pseudomonadati</taxon>
        <taxon>Spirochaetota</taxon>
        <taxon>Spirochaetia</taxon>
        <taxon>Spirochaetales</taxon>
        <taxon>Treponemataceae</taxon>
        <taxon>Treponema</taxon>
    </lineage>
</organism>
<keyword evidence="3 6" id="KW-0812">Transmembrane</keyword>
<feature type="domain" description="Membrane transport protein MMPL" evidence="7">
    <location>
        <begin position="159"/>
        <end position="419"/>
    </location>
</feature>
<feature type="transmembrane region" description="Helical" evidence="6">
    <location>
        <begin position="330"/>
        <end position="349"/>
    </location>
</feature>
<feature type="transmembrane region" description="Helical" evidence="6">
    <location>
        <begin position="230"/>
        <end position="249"/>
    </location>
</feature>
<feature type="domain" description="Membrane transport protein MMPL" evidence="7">
    <location>
        <begin position="571"/>
        <end position="777"/>
    </location>
</feature>
<dbReference type="InterPro" id="IPR004869">
    <property type="entry name" value="MMPL_dom"/>
</dbReference>
<evidence type="ECO:0000256" key="3">
    <source>
        <dbReference type="ARBA" id="ARBA00022692"/>
    </source>
</evidence>
<gene>
    <name evidence="8" type="ORF">HNP76_001627</name>
</gene>
<feature type="transmembrane region" description="Helical" evidence="6">
    <location>
        <begin position="361"/>
        <end position="383"/>
    </location>
</feature>
<dbReference type="Gene3D" id="1.20.1640.10">
    <property type="entry name" value="Multidrug efflux transporter AcrB transmembrane domain"/>
    <property type="match status" value="2"/>
</dbReference>
<dbReference type="AlphaFoldDB" id="A0A7W8G9B4"/>
<name>A0A7W8G9B4_9SPIR</name>
<reference evidence="8 9" key="1">
    <citation type="submission" date="2020-08" db="EMBL/GenBank/DDBJ databases">
        <title>Genomic Encyclopedia of Type Strains, Phase IV (KMG-IV): sequencing the most valuable type-strain genomes for metagenomic binning, comparative biology and taxonomic classification.</title>
        <authorList>
            <person name="Goeker M."/>
        </authorList>
    </citation>
    <scope>NUCLEOTIDE SEQUENCE [LARGE SCALE GENOMIC DNA]</scope>
    <source>
        <strain evidence="8 9">DSM 103462</strain>
    </source>
</reference>
<feature type="transmembrane region" description="Helical" evidence="6">
    <location>
        <begin position="751"/>
        <end position="777"/>
    </location>
</feature>
<evidence type="ECO:0000313" key="8">
    <source>
        <dbReference type="EMBL" id="MBB5226254.1"/>
    </source>
</evidence>
<evidence type="ECO:0000256" key="1">
    <source>
        <dbReference type="ARBA" id="ARBA00004651"/>
    </source>
</evidence>
<dbReference type="Proteomes" id="UP000518887">
    <property type="component" value="Unassembled WGS sequence"/>
</dbReference>
<feature type="transmembrane region" description="Helical" evidence="6">
    <location>
        <begin position="20"/>
        <end position="39"/>
    </location>
</feature>
<dbReference type="RefSeq" id="WP_184659350.1">
    <property type="nucleotide sequence ID" value="NZ_CP031518.1"/>
</dbReference>
<keyword evidence="4 6" id="KW-1133">Transmembrane helix</keyword>
<feature type="transmembrane region" description="Helical" evidence="6">
    <location>
        <begin position="417"/>
        <end position="439"/>
    </location>
</feature>
<dbReference type="InterPro" id="IPR050545">
    <property type="entry name" value="Mycobact_MmpL"/>
</dbReference>
<sequence>MTVSTINKFFGKIGRAQIKYRLPVLVVFLILTIVCCLGLSKFEIANGSEGWYGNADKIKQDKDLYQSTFGNISNVAVLLEADDVFSEEILTVIDRLGERMMEIPFADKLTSLIEVDIPVGNEEGFEVVKPYEQGIPSDKEELAAKKAFILRGTEKTNSLINNLVSEDGRETWISLTLLPFENADDDSTAVGEALYEILSSDEFKSDKYKLYGSGMPYSDAMEDMYEIPDAILRVLLAFAVMIVFLIVFVRTPFGVIIPSLTTIGAIATVMGAMSYFGEKADLSLVTLPVLLGIALSIGYSIHYINMFKLHFRQTGNRIESAVKTVEESGWSVFFTVLTTVASLVSFIFVDMKPISWMGKTAALVVLAVYAYVAVLIPICFSFGKNRLPKASDVAEKGAGKIDLCFEKWAETVKSKRWPVIVITTAIVALCIPFIFKIAIKIDMIEMSGTKLPHMIEEKEIISKQIGSRYSYCTMIAYDDIDSFKQPEKMQALEQFEDFLGTLNLTKKSGEKPHVSSVTAILKEMNRALNEGREEYFTVPHEDYVLAQLLELSSIDMNKDFTEVMDDEFRIASVNVDMSNFESELAIADVRAINEKFEELFPGAKCCIIGDMIEYAEMSSRMVRGELKSFMFSFIVIAIMLILAFSSIRTGLIGMIPNVVPVILVGGVMGLFALSLDFVTMTVMPIILGIAVDDTIHLTTHLKYGLEKHGTYLGAMRASFREIGKSMFMTTFILCSIFSVYIFSPIHYLCVIGVLSVTGLAGALLADYTITPALLYVVKPFGKETEN</sequence>
<evidence type="ECO:0000256" key="5">
    <source>
        <dbReference type="ARBA" id="ARBA00023136"/>
    </source>
</evidence>
<accession>A0A7W8G9B4</accession>
<evidence type="ECO:0000256" key="6">
    <source>
        <dbReference type="SAM" id="Phobius"/>
    </source>
</evidence>
<dbReference type="PANTHER" id="PTHR33406:SF13">
    <property type="entry name" value="MEMBRANE PROTEIN YDFJ"/>
    <property type="match status" value="1"/>
</dbReference>
<dbReference type="Pfam" id="PF03176">
    <property type="entry name" value="MMPL"/>
    <property type="match status" value="2"/>
</dbReference>
<keyword evidence="5 6" id="KW-0472">Membrane</keyword>
<dbReference type="GO" id="GO:0005886">
    <property type="term" value="C:plasma membrane"/>
    <property type="evidence" value="ECO:0007669"/>
    <property type="project" value="UniProtKB-SubCell"/>
</dbReference>
<feature type="transmembrane region" description="Helical" evidence="6">
    <location>
        <begin position="284"/>
        <end position="304"/>
    </location>
</feature>
<dbReference type="SUPFAM" id="SSF82866">
    <property type="entry name" value="Multidrug efflux transporter AcrB transmembrane domain"/>
    <property type="match status" value="2"/>
</dbReference>
<evidence type="ECO:0000256" key="4">
    <source>
        <dbReference type="ARBA" id="ARBA00022989"/>
    </source>
</evidence>